<dbReference type="GeneID" id="95376306"/>
<keyword evidence="5" id="KW-1185">Reference proteome</keyword>
<evidence type="ECO:0000313" key="3">
    <source>
        <dbReference type="EMBL" id="QAV19093.1"/>
    </source>
</evidence>
<evidence type="ECO:0000313" key="5">
    <source>
        <dbReference type="Proteomes" id="UP001527202"/>
    </source>
</evidence>
<dbReference type="PANTHER" id="PTHR33990">
    <property type="entry name" value="PROTEIN YJDN-RELATED"/>
    <property type="match status" value="1"/>
</dbReference>
<dbReference type="SUPFAM" id="SSF54593">
    <property type="entry name" value="Glyoxalase/Bleomycin resistance protein/Dihydroxybiphenyl dioxygenase"/>
    <property type="match status" value="1"/>
</dbReference>
<dbReference type="PANTHER" id="PTHR33990:SF1">
    <property type="entry name" value="PROTEIN YJDN"/>
    <property type="match status" value="1"/>
</dbReference>
<feature type="domain" description="PhnB-like" evidence="1">
    <location>
        <begin position="6"/>
        <end position="129"/>
    </location>
</feature>
<reference evidence="2 5" key="2">
    <citation type="submission" date="2022-05" db="EMBL/GenBank/DDBJ databases">
        <title>Genome Sequencing of Bee-Associated Microbes.</title>
        <authorList>
            <person name="Dunlap C."/>
        </authorList>
    </citation>
    <scope>NUCLEOTIDE SEQUENCE [LARGE SCALE GENOMIC DNA]</scope>
    <source>
        <strain evidence="2 5">NRRL B-23120</strain>
    </source>
</reference>
<evidence type="ECO:0000259" key="1">
    <source>
        <dbReference type="Pfam" id="PF06983"/>
    </source>
</evidence>
<protein>
    <submittedName>
        <fullName evidence="3">VOC family protein</fullName>
    </submittedName>
</protein>
<dbReference type="Proteomes" id="UP000288943">
    <property type="component" value="Chromosome"/>
</dbReference>
<dbReference type="InterPro" id="IPR028973">
    <property type="entry name" value="PhnB-like"/>
</dbReference>
<dbReference type="InterPro" id="IPR029068">
    <property type="entry name" value="Glyas_Bleomycin-R_OHBP_Dase"/>
</dbReference>
<dbReference type="OrthoDB" id="9795306at2"/>
<dbReference type="AlphaFoldDB" id="A0A410WXM7"/>
<name>A0A410WXM7_9BACL</name>
<evidence type="ECO:0000313" key="4">
    <source>
        <dbReference type="Proteomes" id="UP000288943"/>
    </source>
</evidence>
<dbReference type="Pfam" id="PF06983">
    <property type="entry name" value="3-dmu-9_3-mt"/>
    <property type="match status" value="1"/>
</dbReference>
<dbReference type="EMBL" id="CP026520">
    <property type="protein sequence ID" value="QAV19093.1"/>
    <property type="molecule type" value="Genomic_DNA"/>
</dbReference>
<accession>A0A410WXM7</accession>
<dbReference type="CDD" id="cd06588">
    <property type="entry name" value="PhnB_like"/>
    <property type="match status" value="1"/>
</dbReference>
<dbReference type="Gene3D" id="3.10.180.10">
    <property type="entry name" value="2,3-Dihydroxybiphenyl 1,2-Dioxygenase, domain 1"/>
    <property type="match status" value="1"/>
</dbReference>
<evidence type="ECO:0000313" key="2">
    <source>
        <dbReference type="EMBL" id="MCY9598283.1"/>
    </source>
</evidence>
<dbReference type="EMBL" id="JAMDMJ010000029">
    <property type="protein sequence ID" value="MCY9598283.1"/>
    <property type="molecule type" value="Genomic_DNA"/>
</dbReference>
<organism evidence="3 4">
    <name type="scientific">Paenibacillus chitinolyticus</name>
    <dbReference type="NCBI Taxonomy" id="79263"/>
    <lineage>
        <taxon>Bacteria</taxon>
        <taxon>Bacillati</taxon>
        <taxon>Bacillota</taxon>
        <taxon>Bacilli</taxon>
        <taxon>Bacillales</taxon>
        <taxon>Paenibacillaceae</taxon>
        <taxon>Paenibacillus</taxon>
    </lineage>
</organism>
<reference evidence="3 4" key="1">
    <citation type="submission" date="2018-01" db="EMBL/GenBank/DDBJ databases">
        <title>The whole genome sequencing and assembly of Paenibacillus chitinolyticus KCCM 41400 strain.</title>
        <authorList>
            <person name="Kim J.-Y."/>
            <person name="Park M.-K."/>
            <person name="Lee Y.-J."/>
            <person name="Yi H."/>
            <person name="Bahn Y.-S."/>
            <person name="Kim J.F."/>
            <person name="Lee D.-W."/>
        </authorList>
    </citation>
    <scope>NUCLEOTIDE SEQUENCE [LARGE SCALE GENOMIC DNA]</scope>
    <source>
        <strain evidence="3 4">KCCM 41400</strain>
    </source>
</reference>
<gene>
    <name evidence="2" type="ORF">M5X16_21275</name>
    <name evidence="3" type="ORF">PC41400_15965</name>
</gene>
<proteinExistence type="predicted"/>
<dbReference type="RefSeq" id="WP_042225853.1">
    <property type="nucleotide sequence ID" value="NZ_CP026520.1"/>
</dbReference>
<dbReference type="Proteomes" id="UP001527202">
    <property type="component" value="Unassembled WGS sequence"/>
</dbReference>
<sequence length="139" mass="15261">MAKHTTYIFSEDARAQAEFYVQALGGEITSVTTYGEVPDANEEELKDKVINLSLVAAGVTFLMSDSMFESLNPGNVVSLCLEFPTEEEAHTAFDKLSQGGTVKQPLEPAFWGALFGQFEDKYGISWMITSDTSACRQSQ</sequence>
<dbReference type="KEGG" id="pchi:PC41400_15965"/>